<name>A0ABV8XMB4_9DEIO</name>
<evidence type="ECO:0000313" key="10">
    <source>
        <dbReference type="Proteomes" id="UP001595998"/>
    </source>
</evidence>
<dbReference type="InterPro" id="IPR003594">
    <property type="entry name" value="HATPase_dom"/>
</dbReference>
<dbReference type="SUPFAM" id="SSF55874">
    <property type="entry name" value="ATPase domain of HSP90 chaperone/DNA topoisomerase II/histidine kinase"/>
    <property type="match status" value="1"/>
</dbReference>
<dbReference type="Pfam" id="PF02518">
    <property type="entry name" value="HATPase_c"/>
    <property type="match status" value="1"/>
</dbReference>
<comment type="catalytic activity">
    <reaction evidence="1">
        <text>ATP + protein L-histidine = ADP + protein N-phospho-L-histidine.</text>
        <dbReference type="EC" id="2.7.13.3"/>
    </reaction>
</comment>
<evidence type="ECO:0000259" key="8">
    <source>
        <dbReference type="PROSITE" id="PS50109"/>
    </source>
</evidence>
<dbReference type="EC" id="2.7.13.3" evidence="2"/>
<dbReference type="InterPro" id="IPR005467">
    <property type="entry name" value="His_kinase_dom"/>
</dbReference>
<keyword evidence="7" id="KW-0812">Transmembrane</keyword>
<dbReference type="PANTHER" id="PTHR24421">
    <property type="entry name" value="NITRATE/NITRITE SENSOR PROTEIN NARX-RELATED"/>
    <property type="match status" value="1"/>
</dbReference>
<protein>
    <recommendedName>
        <fullName evidence="2">histidine kinase</fullName>
        <ecNumber evidence="2">2.7.13.3</ecNumber>
    </recommendedName>
</protein>
<keyword evidence="10" id="KW-1185">Reference proteome</keyword>
<dbReference type="EMBL" id="JBHSEH010000004">
    <property type="protein sequence ID" value="MFC4424933.1"/>
    <property type="molecule type" value="Genomic_DNA"/>
</dbReference>
<sequence length="480" mass="52802">MAAQQALRARPFHWPAESWNLARQYSVASLLVLLASLLVLGWWVGKKIEVGVTHRAAAAAALYVENFIVRQVQRLPEKGWLTQAETAGLAMLTTSTPFGQEVVSMKLWAPGGRIVYGDRAGQTFEVEPDQARAWRGEVASEISPLNAPENRHLRARYGRLLEIYAPIRREGSDQVIAVAEFYQTVAPLQREIRRAQAQSWGVVGSVMLLAYLLLSGLVRRGSNTIASQQAALNRQVTEQQALLAQNAELHDRVQGAATRIAEVHERVLSRVSSGLHDGPAQDVSYALLRLDSLGQQTEHLDPVHRAQAARDLDALEHSLTRAMRAMRDLATEVRLPDLQALTLEEALERAVRDHRTRTGSEVITRWSALPDQAPLPVKITAFRIVREALSNAYKHAGGRGQQVTAWSACGQGEGRQLHLEIRDAGGGFDVTRLDPEGIHLGLLSMRERTESLGGHFAVESAAGGTVIRVSLPFTETSEDL</sequence>
<evidence type="ECO:0000256" key="5">
    <source>
        <dbReference type="ARBA" id="ARBA00023012"/>
    </source>
</evidence>
<evidence type="ECO:0000256" key="7">
    <source>
        <dbReference type="SAM" id="Phobius"/>
    </source>
</evidence>
<accession>A0ABV8XMB4</accession>
<dbReference type="InterPro" id="IPR036890">
    <property type="entry name" value="HATPase_C_sf"/>
</dbReference>
<dbReference type="CDD" id="cd16917">
    <property type="entry name" value="HATPase_UhpB-NarQ-NarX-like"/>
    <property type="match status" value="1"/>
</dbReference>
<keyword evidence="4 9" id="KW-0418">Kinase</keyword>
<evidence type="ECO:0000256" key="3">
    <source>
        <dbReference type="ARBA" id="ARBA00022679"/>
    </source>
</evidence>
<keyword evidence="6" id="KW-0175">Coiled coil</keyword>
<dbReference type="PANTHER" id="PTHR24421:SF10">
    <property type="entry name" value="NITRATE_NITRITE SENSOR PROTEIN NARQ"/>
    <property type="match status" value="1"/>
</dbReference>
<gene>
    <name evidence="9" type="ORF">ACFOZ9_01840</name>
</gene>
<reference evidence="10" key="1">
    <citation type="journal article" date="2019" name="Int. J. Syst. Evol. Microbiol.">
        <title>The Global Catalogue of Microorganisms (GCM) 10K type strain sequencing project: providing services to taxonomists for standard genome sequencing and annotation.</title>
        <authorList>
            <consortium name="The Broad Institute Genomics Platform"/>
            <consortium name="The Broad Institute Genome Sequencing Center for Infectious Disease"/>
            <person name="Wu L."/>
            <person name="Ma J."/>
        </authorList>
    </citation>
    <scope>NUCLEOTIDE SEQUENCE [LARGE SCALE GENOMIC DNA]</scope>
    <source>
        <strain evidence="10">CCUG 56029</strain>
    </source>
</reference>
<evidence type="ECO:0000256" key="4">
    <source>
        <dbReference type="ARBA" id="ARBA00022777"/>
    </source>
</evidence>
<dbReference type="GO" id="GO:0016301">
    <property type="term" value="F:kinase activity"/>
    <property type="evidence" value="ECO:0007669"/>
    <property type="project" value="UniProtKB-KW"/>
</dbReference>
<dbReference type="Proteomes" id="UP001595998">
    <property type="component" value="Unassembled WGS sequence"/>
</dbReference>
<feature type="transmembrane region" description="Helical" evidence="7">
    <location>
        <begin position="25"/>
        <end position="45"/>
    </location>
</feature>
<feature type="domain" description="Histidine kinase" evidence="8">
    <location>
        <begin position="383"/>
        <end position="475"/>
    </location>
</feature>
<feature type="coiled-coil region" evidence="6">
    <location>
        <begin position="305"/>
        <end position="332"/>
    </location>
</feature>
<keyword evidence="7" id="KW-1133">Transmembrane helix</keyword>
<dbReference type="SMART" id="SM00387">
    <property type="entry name" value="HATPase_c"/>
    <property type="match status" value="1"/>
</dbReference>
<keyword evidence="5" id="KW-0902">Two-component regulatory system</keyword>
<keyword evidence="7" id="KW-0472">Membrane</keyword>
<evidence type="ECO:0000256" key="1">
    <source>
        <dbReference type="ARBA" id="ARBA00000085"/>
    </source>
</evidence>
<keyword evidence="3" id="KW-0808">Transferase</keyword>
<evidence type="ECO:0000256" key="6">
    <source>
        <dbReference type="SAM" id="Coils"/>
    </source>
</evidence>
<comment type="caution">
    <text evidence="9">The sequence shown here is derived from an EMBL/GenBank/DDBJ whole genome shotgun (WGS) entry which is preliminary data.</text>
</comment>
<proteinExistence type="predicted"/>
<dbReference type="InterPro" id="IPR050482">
    <property type="entry name" value="Sensor_HK_TwoCompSys"/>
</dbReference>
<evidence type="ECO:0000256" key="2">
    <source>
        <dbReference type="ARBA" id="ARBA00012438"/>
    </source>
</evidence>
<evidence type="ECO:0000313" key="9">
    <source>
        <dbReference type="EMBL" id="MFC4424933.1"/>
    </source>
</evidence>
<dbReference type="PROSITE" id="PS50109">
    <property type="entry name" value="HIS_KIN"/>
    <property type="match status" value="1"/>
</dbReference>
<organism evidence="9 10">
    <name type="scientific">Deinococcus navajonensis</name>
    <dbReference type="NCBI Taxonomy" id="309884"/>
    <lineage>
        <taxon>Bacteria</taxon>
        <taxon>Thermotogati</taxon>
        <taxon>Deinococcota</taxon>
        <taxon>Deinococci</taxon>
        <taxon>Deinococcales</taxon>
        <taxon>Deinococcaceae</taxon>
        <taxon>Deinococcus</taxon>
    </lineage>
</organism>
<dbReference type="RefSeq" id="WP_380035700.1">
    <property type="nucleotide sequence ID" value="NZ_JBHSEH010000004.1"/>
</dbReference>
<dbReference type="Gene3D" id="3.30.565.10">
    <property type="entry name" value="Histidine kinase-like ATPase, C-terminal domain"/>
    <property type="match status" value="1"/>
</dbReference>